<dbReference type="EMBL" id="LYDR01000055">
    <property type="protein sequence ID" value="ODA33375.1"/>
    <property type="molecule type" value="Genomic_DNA"/>
</dbReference>
<dbReference type="Proteomes" id="UP000094828">
    <property type="component" value="Unassembled WGS sequence"/>
</dbReference>
<protein>
    <submittedName>
        <fullName evidence="2">Uncharacterized protein</fullName>
    </submittedName>
</protein>
<proteinExistence type="predicted"/>
<feature type="transmembrane region" description="Helical" evidence="1">
    <location>
        <begin position="9"/>
        <end position="32"/>
    </location>
</feature>
<dbReference type="AlphaFoldDB" id="A0A1C3EJF9"/>
<gene>
    <name evidence="2" type="ORF">A6X21_18960</name>
</gene>
<sequence>MALSMPKKIIYASFAACGLVGLAAILDLIIGMPFGGNVVFDVLFLLSAAVIVYLGYDSLSEMA</sequence>
<organism evidence="2 3">
    <name type="scientific">Planctopirus hydrillae</name>
    <dbReference type="NCBI Taxonomy" id="1841610"/>
    <lineage>
        <taxon>Bacteria</taxon>
        <taxon>Pseudomonadati</taxon>
        <taxon>Planctomycetota</taxon>
        <taxon>Planctomycetia</taxon>
        <taxon>Planctomycetales</taxon>
        <taxon>Planctomycetaceae</taxon>
        <taxon>Planctopirus</taxon>
    </lineage>
</organism>
<feature type="transmembrane region" description="Helical" evidence="1">
    <location>
        <begin position="38"/>
        <end position="56"/>
    </location>
</feature>
<keyword evidence="1" id="KW-0472">Membrane</keyword>
<name>A0A1C3EJF9_9PLAN</name>
<comment type="caution">
    <text evidence="2">The sequence shown here is derived from an EMBL/GenBank/DDBJ whole genome shotgun (WGS) entry which is preliminary data.</text>
</comment>
<evidence type="ECO:0000313" key="2">
    <source>
        <dbReference type="EMBL" id="ODA33375.1"/>
    </source>
</evidence>
<evidence type="ECO:0000313" key="3">
    <source>
        <dbReference type="Proteomes" id="UP000094828"/>
    </source>
</evidence>
<keyword evidence="3" id="KW-1185">Reference proteome</keyword>
<reference evidence="2 3" key="1">
    <citation type="submission" date="2016-05" db="EMBL/GenBank/DDBJ databases">
        <title>Genomic and physiological characterization of Planctopirus sp. isolated from fresh water lake.</title>
        <authorList>
            <person name="Subhash Y."/>
            <person name="Ramana C."/>
        </authorList>
    </citation>
    <scope>NUCLEOTIDE SEQUENCE [LARGE SCALE GENOMIC DNA]</scope>
    <source>
        <strain evidence="2 3">JC280</strain>
    </source>
</reference>
<evidence type="ECO:0000256" key="1">
    <source>
        <dbReference type="SAM" id="Phobius"/>
    </source>
</evidence>
<accession>A0A1C3EJF9</accession>
<keyword evidence="1" id="KW-1133">Transmembrane helix</keyword>
<keyword evidence="1" id="KW-0812">Transmembrane</keyword>